<dbReference type="InterPro" id="IPR036928">
    <property type="entry name" value="AS_sf"/>
</dbReference>
<gene>
    <name evidence="2" type="ORF">GCM10017579_34340</name>
</gene>
<name>A0ABQ5T0Q8_9ACTN</name>
<dbReference type="Proteomes" id="UP001142292">
    <property type="component" value="Unassembled WGS sequence"/>
</dbReference>
<evidence type="ECO:0000313" key="2">
    <source>
        <dbReference type="EMBL" id="GLJ69398.1"/>
    </source>
</evidence>
<dbReference type="PANTHER" id="PTHR11895">
    <property type="entry name" value="TRANSAMIDASE"/>
    <property type="match status" value="1"/>
</dbReference>
<dbReference type="SUPFAM" id="SSF75304">
    <property type="entry name" value="Amidase signature (AS) enzymes"/>
    <property type="match status" value="1"/>
</dbReference>
<sequence length="446" mass="46396">MIAELISRFGRLEDTPTGVVEDRLRRVADDEHVFTSLMPGAAREQAAASTERWRDGRPAGRLDGLPVAVKDCIDVAGTPTTNGSLVDAEASATRDAGIVRALRASGAIVIGKANLSELAFSGIGTNPHFGSPVNPLSRDEPLITGGSSSGSAAAVASGQVPLAVGTDTSGSVRVPAALCGVVGYKASEGRFPRDGVRTLSPTLDSIGVLVPTAADLVVVTAALDPCVGSPGPRAPGPVRLVVPEDEVVADVAPEVAAWFRGAVEELSVLDDVRVERRPLPVLAAAQELMDRHGTLVAAEAFCGYGRLLDGTSAGLLDSAVVRRLRLASRVVSTVGPVRAHMTTLRERVAAELDGGLLLCPTVRDAPPAVSLVTASADVFDRWNARILRTTMLLSYLGMPGVSVPRGDGRRRGLGLLVSAPDGHDRAVIRAAQLIDDAPTNPHHVNR</sequence>
<organism evidence="2 3">
    <name type="scientific">Nocardioides luteus</name>
    <dbReference type="NCBI Taxonomy" id="1844"/>
    <lineage>
        <taxon>Bacteria</taxon>
        <taxon>Bacillati</taxon>
        <taxon>Actinomycetota</taxon>
        <taxon>Actinomycetes</taxon>
        <taxon>Propionibacteriales</taxon>
        <taxon>Nocardioidaceae</taxon>
        <taxon>Nocardioides</taxon>
    </lineage>
</organism>
<reference evidence="2" key="2">
    <citation type="submission" date="2023-01" db="EMBL/GenBank/DDBJ databases">
        <authorList>
            <person name="Sun Q."/>
            <person name="Evtushenko L."/>
        </authorList>
    </citation>
    <scope>NUCLEOTIDE SEQUENCE</scope>
    <source>
        <strain evidence="2">VKM Ac-1246</strain>
    </source>
</reference>
<proteinExistence type="predicted"/>
<protein>
    <recommendedName>
        <fullName evidence="1">Amidase domain-containing protein</fullName>
    </recommendedName>
</protein>
<evidence type="ECO:0000259" key="1">
    <source>
        <dbReference type="Pfam" id="PF01425"/>
    </source>
</evidence>
<dbReference type="Gene3D" id="3.90.1300.10">
    <property type="entry name" value="Amidase signature (AS) domain"/>
    <property type="match status" value="1"/>
</dbReference>
<feature type="domain" description="Amidase" evidence="1">
    <location>
        <begin position="23"/>
        <end position="427"/>
    </location>
</feature>
<dbReference type="InterPro" id="IPR000120">
    <property type="entry name" value="Amidase"/>
</dbReference>
<comment type="caution">
    <text evidence="2">The sequence shown here is derived from an EMBL/GenBank/DDBJ whole genome shotgun (WGS) entry which is preliminary data.</text>
</comment>
<dbReference type="EMBL" id="BSEL01000007">
    <property type="protein sequence ID" value="GLJ69398.1"/>
    <property type="molecule type" value="Genomic_DNA"/>
</dbReference>
<dbReference type="InterPro" id="IPR023631">
    <property type="entry name" value="Amidase_dom"/>
</dbReference>
<keyword evidence="3" id="KW-1185">Reference proteome</keyword>
<evidence type="ECO:0000313" key="3">
    <source>
        <dbReference type="Proteomes" id="UP001142292"/>
    </source>
</evidence>
<dbReference type="PANTHER" id="PTHR11895:SF67">
    <property type="entry name" value="AMIDASE DOMAIN-CONTAINING PROTEIN"/>
    <property type="match status" value="1"/>
</dbReference>
<reference evidence="2" key="1">
    <citation type="journal article" date="2014" name="Int. J. Syst. Evol. Microbiol.">
        <title>Complete genome of a new Firmicutes species belonging to the dominant human colonic microbiota ('Ruminococcus bicirculans') reveals two chromosomes and a selective capacity to utilize plant glucans.</title>
        <authorList>
            <consortium name="NISC Comparative Sequencing Program"/>
            <person name="Wegmann U."/>
            <person name="Louis P."/>
            <person name="Goesmann A."/>
            <person name="Henrissat B."/>
            <person name="Duncan S.H."/>
            <person name="Flint H.J."/>
        </authorList>
    </citation>
    <scope>NUCLEOTIDE SEQUENCE</scope>
    <source>
        <strain evidence="2">VKM Ac-1246</strain>
    </source>
</reference>
<dbReference type="Pfam" id="PF01425">
    <property type="entry name" value="Amidase"/>
    <property type="match status" value="1"/>
</dbReference>
<accession>A0ABQ5T0Q8</accession>